<evidence type="ECO:0000259" key="4">
    <source>
        <dbReference type="Pfam" id="PF03781"/>
    </source>
</evidence>
<comment type="pathway">
    <text evidence="3">Amino-acid biosynthesis; ergothioneine biosynthesis.</text>
</comment>
<dbReference type="Gene3D" id="3.90.1580.10">
    <property type="entry name" value="paralog of FGE (formylglycine-generating enzyme)"/>
    <property type="match status" value="1"/>
</dbReference>
<proteinExistence type="predicted"/>
<evidence type="ECO:0000313" key="6">
    <source>
        <dbReference type="EMBL" id="EDX73201.1"/>
    </source>
</evidence>
<dbReference type="PANTHER" id="PTHR23150">
    <property type="entry name" value="SULFATASE MODIFYING FACTOR 1, 2"/>
    <property type="match status" value="1"/>
</dbReference>
<dbReference type="Proteomes" id="UP000003835">
    <property type="component" value="Unassembled WGS sequence"/>
</dbReference>
<dbReference type="HOGENOM" id="CLU_012431_9_2_3"/>
<dbReference type="OrthoDB" id="9768004at2"/>
<dbReference type="InterPro" id="IPR034660">
    <property type="entry name" value="DinB/YfiT-like"/>
</dbReference>
<evidence type="ECO:0000256" key="2">
    <source>
        <dbReference type="ARBA" id="ARBA00023004"/>
    </source>
</evidence>
<dbReference type="InterPro" id="IPR016187">
    <property type="entry name" value="CTDL_fold"/>
</dbReference>
<sequence length="429" mass="50186">MTFTSIHACRKSIRQKMEKCRMGTLMLIEGIDETRFYRQAHSDFSPVGWHLGHIAFTEAYWILERYAGLKPLFPEYHRLFAADGLPKCDRQKLPSLAEIQDYLDIVRTQVFDYLEIAPLDHQERLWRWLVQHESQHTETIAFILQLHHLSTQGNTLCQTGRTPRSFILTESFVPQGDQTPDKGQMIEIPAGEFEMGSDEIDAMDNERPCDRVFLDTYWIDRYPVTCQQYRAFIEAGGYQNHNWWSVEGWKWLQDNPVAYPLYWSDEPFWDNHPVYGVSWYEAEAYANFVGKRLPSEAEWEKAASWDVQKGCRHIYPWGDTEPTSYSCNHDNTVGHTTPVNAYPQGKSASGCYDMLGNVWEWTATWFDGYKGFVSYPYRGYSQAYFDGEHRVLRGGSWTTRPWGMRCSFRNWYYPSVRQILAGFRCATDG</sequence>
<dbReference type="InterPro" id="IPR005532">
    <property type="entry name" value="SUMF_dom"/>
</dbReference>
<dbReference type="InterPro" id="IPR042095">
    <property type="entry name" value="SUMF_sf"/>
</dbReference>
<evidence type="ECO:0000313" key="7">
    <source>
        <dbReference type="Proteomes" id="UP000003835"/>
    </source>
</evidence>
<dbReference type="SUPFAM" id="SSF109854">
    <property type="entry name" value="DinB/YfiT-like putative metalloenzymes"/>
    <property type="match status" value="1"/>
</dbReference>
<keyword evidence="1" id="KW-0560">Oxidoreductase</keyword>
<dbReference type="PANTHER" id="PTHR23150:SF36">
    <property type="entry name" value="HERCYNINE OXYGENASE"/>
    <property type="match status" value="1"/>
</dbReference>
<dbReference type="Pfam" id="PF03781">
    <property type="entry name" value="FGE-sulfatase"/>
    <property type="match status" value="1"/>
</dbReference>
<dbReference type="AlphaFoldDB" id="B4VY08"/>
<dbReference type="InterPro" id="IPR024775">
    <property type="entry name" value="DinB-like"/>
</dbReference>
<evidence type="ECO:0000259" key="5">
    <source>
        <dbReference type="Pfam" id="PF12867"/>
    </source>
</evidence>
<accession>B4VY08</accession>
<dbReference type="SUPFAM" id="SSF56436">
    <property type="entry name" value="C-type lectin-like"/>
    <property type="match status" value="1"/>
</dbReference>
<dbReference type="RefSeq" id="WP_006103664.1">
    <property type="nucleotide sequence ID" value="NZ_DS989859.1"/>
</dbReference>
<organism evidence="6 7">
    <name type="scientific">Coleofasciculus chthonoplastes PCC 7420</name>
    <dbReference type="NCBI Taxonomy" id="118168"/>
    <lineage>
        <taxon>Bacteria</taxon>
        <taxon>Bacillati</taxon>
        <taxon>Cyanobacteriota</taxon>
        <taxon>Cyanophyceae</taxon>
        <taxon>Coleofasciculales</taxon>
        <taxon>Coleofasciculaceae</taxon>
        <taxon>Coleofasciculus</taxon>
    </lineage>
</organism>
<keyword evidence="7" id="KW-1185">Reference proteome</keyword>
<dbReference type="InterPro" id="IPR051043">
    <property type="entry name" value="Sulfatase_Mod_Factor_Kinase"/>
</dbReference>
<dbReference type="Pfam" id="PF12867">
    <property type="entry name" value="DinB_2"/>
    <property type="match status" value="1"/>
</dbReference>
<keyword evidence="2" id="KW-0408">Iron</keyword>
<dbReference type="EMBL" id="DS989859">
    <property type="protein sequence ID" value="EDX73201.1"/>
    <property type="molecule type" value="Genomic_DNA"/>
</dbReference>
<dbReference type="eggNOG" id="COG1262">
    <property type="taxonomic scope" value="Bacteria"/>
</dbReference>
<name>B4VY08_9CYAN</name>
<evidence type="ECO:0000256" key="3">
    <source>
        <dbReference type="ARBA" id="ARBA00037882"/>
    </source>
</evidence>
<feature type="domain" description="Sulfatase-modifying factor enzyme-like" evidence="4">
    <location>
        <begin position="184"/>
        <end position="426"/>
    </location>
</feature>
<reference evidence="6 7" key="1">
    <citation type="submission" date="2008-07" db="EMBL/GenBank/DDBJ databases">
        <authorList>
            <person name="Tandeau de Marsac N."/>
            <person name="Ferriera S."/>
            <person name="Johnson J."/>
            <person name="Kravitz S."/>
            <person name="Beeson K."/>
            <person name="Sutton G."/>
            <person name="Rogers Y.-H."/>
            <person name="Friedman R."/>
            <person name="Frazier M."/>
            <person name="Venter J.C."/>
        </authorList>
    </citation>
    <scope>NUCLEOTIDE SEQUENCE [LARGE SCALE GENOMIC DNA]</scope>
    <source>
        <strain evidence="6 7">PCC 7420</strain>
    </source>
</reference>
<dbReference type="STRING" id="118168.MC7420_4448"/>
<evidence type="ECO:0000256" key="1">
    <source>
        <dbReference type="ARBA" id="ARBA00023002"/>
    </source>
</evidence>
<gene>
    <name evidence="6" type="ORF">MC7420_4448</name>
</gene>
<feature type="domain" description="DinB-like" evidence="5">
    <location>
        <begin position="18"/>
        <end position="140"/>
    </location>
</feature>
<dbReference type="Gene3D" id="1.20.120.450">
    <property type="entry name" value="dinb family like domain"/>
    <property type="match status" value="1"/>
</dbReference>
<protein>
    <submittedName>
        <fullName evidence="6">Conserved domain protein</fullName>
    </submittedName>
</protein>